<dbReference type="eggNOG" id="ENOG50307VT">
    <property type="taxonomic scope" value="Bacteria"/>
</dbReference>
<dbReference type="PATRIC" id="fig|1158607.3.peg.1611"/>
<gene>
    <name evidence="1" type="ORF">UAU_01642</name>
</gene>
<name>R2SHG3_9ENTE</name>
<dbReference type="EMBL" id="AJAQ01000014">
    <property type="protein sequence ID" value="EOH94720.1"/>
    <property type="molecule type" value="Genomic_DNA"/>
</dbReference>
<sequence length="86" mass="9859">MNHQQTIEELAYRSGEQVETCEAVMKAYELYAENHLKKARRNNLEEAAQAVAEETGLAARICENILTQFFDLLAERIPFMKRQGGK</sequence>
<comment type="caution">
    <text evidence="1">The sequence shown here is derived from an EMBL/GenBank/DDBJ whole genome shotgun (WGS) entry which is preliminary data.</text>
</comment>
<keyword evidence="2" id="KW-1185">Reference proteome</keyword>
<proteinExistence type="predicted"/>
<dbReference type="Proteomes" id="UP000013782">
    <property type="component" value="Unassembled WGS sequence"/>
</dbReference>
<evidence type="ECO:0000313" key="1">
    <source>
        <dbReference type="EMBL" id="EOH94720.1"/>
    </source>
</evidence>
<reference evidence="1 2" key="1">
    <citation type="submission" date="2013-02" db="EMBL/GenBank/DDBJ databases">
        <title>The Genome Sequence of Enterococcus pallens BAA-351.</title>
        <authorList>
            <consortium name="The Broad Institute Genome Sequencing Platform"/>
            <consortium name="The Broad Institute Genome Sequencing Center for Infectious Disease"/>
            <person name="Earl A.M."/>
            <person name="Gilmore M.S."/>
            <person name="Lebreton F."/>
            <person name="Walker B."/>
            <person name="Young S.K."/>
            <person name="Zeng Q."/>
            <person name="Gargeya S."/>
            <person name="Fitzgerald M."/>
            <person name="Haas B."/>
            <person name="Abouelleil A."/>
            <person name="Alvarado L."/>
            <person name="Arachchi H.M."/>
            <person name="Berlin A.M."/>
            <person name="Chapman S.B."/>
            <person name="Dewar J."/>
            <person name="Goldberg J."/>
            <person name="Griggs A."/>
            <person name="Gujja S."/>
            <person name="Hansen M."/>
            <person name="Howarth C."/>
            <person name="Imamovic A."/>
            <person name="Larimer J."/>
            <person name="McCowan C."/>
            <person name="Murphy C."/>
            <person name="Neiman D."/>
            <person name="Pearson M."/>
            <person name="Priest M."/>
            <person name="Roberts A."/>
            <person name="Saif S."/>
            <person name="Shea T."/>
            <person name="Sisk P."/>
            <person name="Sykes S."/>
            <person name="Wortman J."/>
            <person name="Nusbaum C."/>
            <person name="Birren B."/>
        </authorList>
    </citation>
    <scope>NUCLEOTIDE SEQUENCE [LARGE SCALE GENOMIC DNA]</scope>
    <source>
        <strain evidence="1 2">ATCC BAA-351</strain>
    </source>
</reference>
<accession>R2SHG3</accession>
<evidence type="ECO:0000313" key="2">
    <source>
        <dbReference type="Proteomes" id="UP000013782"/>
    </source>
</evidence>
<protein>
    <submittedName>
        <fullName evidence="1">Uncharacterized protein</fullName>
    </submittedName>
</protein>
<dbReference type="HOGENOM" id="CLU_2493081_0_0_9"/>
<dbReference type="STRING" id="160454.RV10_GL001708"/>
<dbReference type="AlphaFoldDB" id="R2SHG3"/>
<dbReference type="OrthoDB" id="2192417at2"/>
<dbReference type="RefSeq" id="WP_010756648.1">
    <property type="nucleotide sequence ID" value="NZ_ASWD01000006.1"/>
</dbReference>
<organism evidence="1 2">
    <name type="scientific">Enterococcus pallens ATCC BAA-351</name>
    <dbReference type="NCBI Taxonomy" id="1158607"/>
    <lineage>
        <taxon>Bacteria</taxon>
        <taxon>Bacillati</taxon>
        <taxon>Bacillota</taxon>
        <taxon>Bacilli</taxon>
        <taxon>Lactobacillales</taxon>
        <taxon>Enterococcaceae</taxon>
        <taxon>Enterococcus</taxon>
    </lineage>
</organism>